<dbReference type="RefSeq" id="WP_406843886.1">
    <property type="nucleotide sequence ID" value="NZ_CP150845.1"/>
</dbReference>
<organism evidence="1 2">
    <name type="scientific">Flavobacterium soyae</name>
    <dbReference type="NCBI Taxonomy" id="2903098"/>
    <lineage>
        <taxon>Bacteria</taxon>
        <taxon>Pseudomonadati</taxon>
        <taxon>Bacteroidota</taxon>
        <taxon>Flavobacteriia</taxon>
        <taxon>Flavobacteriales</taxon>
        <taxon>Flavobacteriaceae</taxon>
        <taxon>Flavobacterium</taxon>
    </lineage>
</organism>
<keyword evidence="2" id="KW-1185">Reference proteome</keyword>
<proteinExistence type="predicted"/>
<gene>
    <name evidence="1" type="ORF">AABD74_18650</name>
</gene>
<protein>
    <recommendedName>
        <fullName evidence="3">WG containing repeat-containing protein</fullName>
    </recommendedName>
</protein>
<name>A0ABZ2UEE4_9FLAO</name>
<reference evidence="1 2" key="1">
    <citation type="submission" date="2024-03" db="EMBL/GenBank/DDBJ databases">
        <title>Flavobacterium soyae.</title>
        <authorList>
            <person name="Zheng W."/>
        </authorList>
    </citation>
    <scope>NUCLEOTIDE SEQUENCE [LARGE SCALE GENOMIC DNA]</scope>
    <source>
        <strain evidence="1 2">55</strain>
    </source>
</reference>
<sequence>MIKNILTVIIMLISLCGYAQKIKIDKGEIKLDEKIIGFIEGKKPIFKIYNLDKSYAVIAELKNVPNADSMTLPWIEFKNEATGKTNELDFKSRKFSAFNYDRSIIYELLDRNYISTDGLNPESIENFINGESTGISAKRLGVQNDVENANILADTYELGIDDNGVIYSIKAKNLDPNDKAIGYIKMTSPSNNGELKYEIADLDGKLIATWFAKAGMISGYDKFLNQELITYDNKVFKAAFDNRGNPIGYKMSKDITAMNIARVLVGNGYSLGSQYSGKGK</sequence>
<accession>A0ABZ2UEE4</accession>
<dbReference type="Proteomes" id="UP001623852">
    <property type="component" value="Chromosome"/>
</dbReference>
<evidence type="ECO:0000313" key="1">
    <source>
        <dbReference type="EMBL" id="WYZ19176.1"/>
    </source>
</evidence>
<evidence type="ECO:0000313" key="2">
    <source>
        <dbReference type="Proteomes" id="UP001623852"/>
    </source>
</evidence>
<evidence type="ECO:0008006" key="3">
    <source>
        <dbReference type="Google" id="ProtNLM"/>
    </source>
</evidence>
<dbReference type="EMBL" id="CP150845">
    <property type="protein sequence ID" value="WYZ19176.1"/>
    <property type="molecule type" value="Genomic_DNA"/>
</dbReference>